<protein>
    <submittedName>
        <fullName evidence="1">Uncharacterized protein</fullName>
    </submittedName>
</protein>
<evidence type="ECO:0000313" key="1">
    <source>
        <dbReference type="EMBL" id="PNH00838.1"/>
    </source>
</evidence>
<reference evidence="1 2" key="1">
    <citation type="journal article" date="2017" name="Mol. Biol. Evol.">
        <title>The 4-celled Tetrabaena socialis nuclear genome reveals the essential components for genetic control of cell number at the origin of multicellularity in the volvocine lineage.</title>
        <authorList>
            <person name="Featherston J."/>
            <person name="Arakaki Y."/>
            <person name="Hanschen E.R."/>
            <person name="Ferris P.J."/>
            <person name="Michod R.E."/>
            <person name="Olson B.J.S.C."/>
            <person name="Nozaki H."/>
            <person name="Durand P.M."/>
        </authorList>
    </citation>
    <scope>NUCLEOTIDE SEQUENCE [LARGE SCALE GENOMIC DNA]</scope>
    <source>
        <strain evidence="1 2">NIES-571</strain>
    </source>
</reference>
<accession>A0A2J7ZKP5</accession>
<name>A0A2J7ZKP5_9CHLO</name>
<proteinExistence type="predicted"/>
<sequence length="43" mass="4599">MFTNGNAGNTVMSLKALLEAASPGLRCWLDKDEDATAEGMRRG</sequence>
<keyword evidence="2" id="KW-1185">Reference proteome</keyword>
<evidence type="ECO:0000313" key="2">
    <source>
        <dbReference type="Proteomes" id="UP000236333"/>
    </source>
</evidence>
<gene>
    <name evidence="1" type="ORF">TSOC_013317</name>
</gene>
<organism evidence="1 2">
    <name type="scientific">Tetrabaena socialis</name>
    <dbReference type="NCBI Taxonomy" id="47790"/>
    <lineage>
        <taxon>Eukaryota</taxon>
        <taxon>Viridiplantae</taxon>
        <taxon>Chlorophyta</taxon>
        <taxon>core chlorophytes</taxon>
        <taxon>Chlorophyceae</taxon>
        <taxon>CS clade</taxon>
        <taxon>Chlamydomonadales</taxon>
        <taxon>Tetrabaenaceae</taxon>
        <taxon>Tetrabaena</taxon>
    </lineage>
</organism>
<dbReference type="EMBL" id="PGGS01001144">
    <property type="protein sequence ID" value="PNH00838.1"/>
    <property type="molecule type" value="Genomic_DNA"/>
</dbReference>
<comment type="caution">
    <text evidence="1">The sequence shown here is derived from an EMBL/GenBank/DDBJ whole genome shotgun (WGS) entry which is preliminary data.</text>
</comment>
<dbReference type="AlphaFoldDB" id="A0A2J7ZKP5"/>
<feature type="non-terminal residue" evidence="1">
    <location>
        <position position="43"/>
    </location>
</feature>
<dbReference type="Proteomes" id="UP000236333">
    <property type="component" value="Unassembled WGS sequence"/>
</dbReference>